<dbReference type="Proteomes" id="UP000051155">
    <property type="component" value="Unassembled WGS sequence"/>
</dbReference>
<keyword evidence="6" id="KW-1185">Reference proteome</keyword>
<comment type="similarity">
    <text evidence="3">Belongs to the AB hydrolase superfamily. MenH family.</text>
</comment>
<comment type="pathway">
    <text evidence="3">Quinol/quinone metabolism; menaquinone biosynthesis.</text>
</comment>
<comment type="function">
    <text evidence="3">Catalyzes a proton abstraction reaction that results in 2,5-elimination of pyruvate from 2-succinyl-5-enolpyruvyl-6-hydroxy-3-cyclohexene-1-carboxylate (SEPHCHC) and the formation of 2-succinyl-6-hydroxy-2,4-cyclohexadiene-1-carboxylate (SHCHC).</text>
</comment>
<keyword evidence="2 3" id="KW-0456">Lyase</keyword>
<dbReference type="GO" id="GO:0016787">
    <property type="term" value="F:hydrolase activity"/>
    <property type="evidence" value="ECO:0007669"/>
    <property type="project" value="UniProtKB-KW"/>
</dbReference>
<reference evidence="5 6" key="1">
    <citation type="journal article" date="2015" name="Genome Announc.">
        <title>Expanding the biotechnology potential of lactobacilli through comparative genomics of 213 strains and associated genera.</title>
        <authorList>
            <person name="Sun Z."/>
            <person name="Harris H.M."/>
            <person name="McCann A."/>
            <person name="Guo C."/>
            <person name="Argimon S."/>
            <person name="Zhang W."/>
            <person name="Yang X."/>
            <person name="Jeffery I.B."/>
            <person name="Cooney J.C."/>
            <person name="Kagawa T.F."/>
            <person name="Liu W."/>
            <person name="Song Y."/>
            <person name="Salvetti E."/>
            <person name="Wrobel A."/>
            <person name="Rasinkangas P."/>
            <person name="Parkhill J."/>
            <person name="Rea M.C."/>
            <person name="O'Sullivan O."/>
            <person name="Ritari J."/>
            <person name="Douillard F.P."/>
            <person name="Paul Ross R."/>
            <person name="Yang R."/>
            <person name="Briner A.E."/>
            <person name="Felis G.E."/>
            <person name="de Vos W.M."/>
            <person name="Barrangou R."/>
            <person name="Klaenhammer T.R."/>
            <person name="Caufield P.W."/>
            <person name="Cui Y."/>
            <person name="Zhang H."/>
            <person name="O'Toole P.W."/>
        </authorList>
    </citation>
    <scope>NUCLEOTIDE SEQUENCE [LARGE SCALE GENOMIC DNA]</scope>
    <source>
        <strain evidence="5 6">DSM 19971</strain>
    </source>
</reference>
<evidence type="ECO:0000259" key="4">
    <source>
        <dbReference type="Pfam" id="PF00561"/>
    </source>
</evidence>
<keyword evidence="5" id="KW-0378">Hydrolase</keyword>
<dbReference type="InterPro" id="IPR000073">
    <property type="entry name" value="AB_hydrolase_1"/>
</dbReference>
<dbReference type="PATRIC" id="fig|1423812.3.peg.229"/>
<keyword evidence="1 3" id="KW-0474">Menaquinone biosynthesis</keyword>
<dbReference type="GO" id="GO:0009234">
    <property type="term" value="P:menaquinone biosynthetic process"/>
    <property type="evidence" value="ECO:0007669"/>
    <property type="project" value="UniProtKB-UniRule"/>
</dbReference>
<evidence type="ECO:0000256" key="1">
    <source>
        <dbReference type="ARBA" id="ARBA00022428"/>
    </source>
</evidence>
<dbReference type="GO" id="GO:0070205">
    <property type="term" value="F:2-succinyl-6-hydroxy-2,4-cyclohexadiene-1-carboxylate synthase activity"/>
    <property type="evidence" value="ECO:0007669"/>
    <property type="project" value="UniProtKB-UniRule"/>
</dbReference>
<dbReference type="OrthoDB" id="9808398at2"/>
<dbReference type="AlphaFoldDB" id="A0A0R1Q5T5"/>
<comment type="catalytic activity">
    <reaction evidence="3">
        <text>5-enolpyruvoyl-6-hydroxy-2-succinyl-cyclohex-3-ene-1-carboxylate = (1R,6R)-6-hydroxy-2-succinyl-cyclohexa-2,4-diene-1-carboxylate + pyruvate</text>
        <dbReference type="Rhea" id="RHEA:25597"/>
        <dbReference type="ChEBI" id="CHEBI:15361"/>
        <dbReference type="ChEBI" id="CHEBI:58689"/>
        <dbReference type="ChEBI" id="CHEBI:58818"/>
        <dbReference type="EC" id="4.2.99.20"/>
    </reaction>
</comment>
<feature type="domain" description="AB hydrolase-1" evidence="4">
    <location>
        <begin position="25"/>
        <end position="256"/>
    </location>
</feature>
<dbReference type="PRINTS" id="PR00111">
    <property type="entry name" value="ABHYDROLASE"/>
</dbReference>
<evidence type="ECO:0000256" key="2">
    <source>
        <dbReference type="ARBA" id="ARBA00023239"/>
    </source>
</evidence>
<dbReference type="RefSeq" id="WP_057736835.1">
    <property type="nucleotide sequence ID" value="NZ_AZEG01000010.1"/>
</dbReference>
<sequence length="270" mass="30889">MEIILDREKYYFETVTNNKQPSQWLLLHGFMGSHHDFDAVIPYLNGTILLPDLLGHGKSRTSAPYTRYYIDRQIDDLAGLIKQRMNPPINLWGYSMGGRLALGLTLKHPKLVKRLVLESSTAGITSSVERLNRRQHDQQLAKTLKQGNLFEFVSAWENLKLFASQKRLSLNRQKFIHQQRMGQDSICLANSLLGMGTGTMPNYWPQLHELDLPVTLLAGALDSKYTKLTAQMEKILPCGQRHIVRAAGHNTHLEQPFMTAKIIKQEEHYK</sequence>
<dbReference type="NCBIfam" id="TIGR03695">
    <property type="entry name" value="menH_SHCHC"/>
    <property type="match status" value="1"/>
</dbReference>
<gene>
    <name evidence="3" type="primary">menH</name>
    <name evidence="5" type="ORF">FD20_GL000227</name>
</gene>
<evidence type="ECO:0000313" key="6">
    <source>
        <dbReference type="Proteomes" id="UP000051155"/>
    </source>
</evidence>
<dbReference type="InterPro" id="IPR029058">
    <property type="entry name" value="AB_hydrolase_fold"/>
</dbReference>
<dbReference type="EC" id="4.2.99.20" evidence="3"/>
<comment type="caution">
    <text evidence="5">The sequence shown here is derived from an EMBL/GenBank/DDBJ whole genome shotgun (WGS) entry which is preliminary data.</text>
</comment>
<dbReference type="EMBL" id="AZEG01000010">
    <property type="protein sequence ID" value="KRL37554.1"/>
    <property type="molecule type" value="Genomic_DNA"/>
</dbReference>
<comment type="pathway">
    <text evidence="3">Quinol/quinone metabolism; 1,4-dihydroxy-2-naphthoate biosynthesis; 1,4-dihydroxy-2-naphthoate from chorismate: step 3/7.</text>
</comment>
<accession>A0A0R1Q5T5</accession>
<dbReference type="STRING" id="1423812.FD20_GL000227"/>
<comment type="subunit">
    <text evidence="3">Monomer.</text>
</comment>
<dbReference type="UniPathway" id="UPA01057">
    <property type="reaction ID" value="UER00900"/>
</dbReference>
<dbReference type="PANTHER" id="PTHR42916">
    <property type="entry name" value="2-SUCCINYL-5-ENOLPYRUVYL-6-HYDROXY-3-CYCLOHEXENE-1-CARBOXYLATE SYNTHASE"/>
    <property type="match status" value="1"/>
</dbReference>
<proteinExistence type="inferred from homology"/>
<dbReference type="SUPFAM" id="SSF53474">
    <property type="entry name" value="alpha/beta-Hydrolases"/>
    <property type="match status" value="1"/>
</dbReference>
<dbReference type="PANTHER" id="PTHR42916:SF1">
    <property type="entry name" value="PROTEIN PHYLLO, CHLOROPLASTIC"/>
    <property type="match status" value="1"/>
</dbReference>
<protein>
    <recommendedName>
        <fullName evidence="3">Putative 2-succinyl-6-hydroxy-2,4-cyclohexadiene-1-carboxylate synthase</fullName>
        <shortName evidence="3">SHCHC synthase</shortName>
        <ecNumber evidence="3">4.2.99.20</ecNumber>
    </recommendedName>
</protein>
<organism evidence="5 6">
    <name type="scientific">Liquorilactobacillus uvarum DSM 19971</name>
    <dbReference type="NCBI Taxonomy" id="1423812"/>
    <lineage>
        <taxon>Bacteria</taxon>
        <taxon>Bacillati</taxon>
        <taxon>Bacillota</taxon>
        <taxon>Bacilli</taxon>
        <taxon>Lactobacillales</taxon>
        <taxon>Lactobacillaceae</taxon>
        <taxon>Liquorilactobacillus</taxon>
    </lineage>
</organism>
<name>A0A0R1Q5T5_9LACO</name>
<dbReference type="Gene3D" id="3.40.50.1820">
    <property type="entry name" value="alpha/beta hydrolase"/>
    <property type="match status" value="1"/>
</dbReference>
<evidence type="ECO:0000256" key="3">
    <source>
        <dbReference type="HAMAP-Rule" id="MF_01660"/>
    </source>
</evidence>
<dbReference type="HAMAP" id="MF_01660">
    <property type="entry name" value="MenH"/>
    <property type="match status" value="1"/>
</dbReference>
<dbReference type="InterPro" id="IPR022485">
    <property type="entry name" value="SHCHC_synthase_MenH"/>
</dbReference>
<dbReference type="Pfam" id="PF00561">
    <property type="entry name" value="Abhydrolase_1"/>
    <property type="match status" value="1"/>
</dbReference>
<evidence type="ECO:0000313" key="5">
    <source>
        <dbReference type="EMBL" id="KRL37554.1"/>
    </source>
</evidence>
<dbReference type="UniPathway" id="UPA00079"/>